<sequence>MTKSKRRHADDLANTSASSSEQQQQQFASLSSRIGNLEKLLQQLIKANDPDKDNANPIDQLTFRLDKLQMSKI</sequence>
<name>A0ABD2KG02_HETSC</name>
<accession>A0ABD2KG02</accession>
<dbReference type="EMBL" id="JBICCN010000026">
    <property type="protein sequence ID" value="KAL3101849.1"/>
    <property type="molecule type" value="Genomic_DNA"/>
</dbReference>
<dbReference type="AlphaFoldDB" id="A0ABD2KG02"/>
<evidence type="ECO:0000313" key="3">
    <source>
        <dbReference type="Proteomes" id="UP001620645"/>
    </source>
</evidence>
<gene>
    <name evidence="2" type="ORF">niasHS_003258</name>
</gene>
<comment type="caution">
    <text evidence="2">The sequence shown here is derived from an EMBL/GenBank/DDBJ whole genome shotgun (WGS) entry which is preliminary data.</text>
</comment>
<keyword evidence="3" id="KW-1185">Reference proteome</keyword>
<dbReference type="Proteomes" id="UP001620645">
    <property type="component" value="Unassembled WGS sequence"/>
</dbReference>
<evidence type="ECO:0000313" key="2">
    <source>
        <dbReference type="EMBL" id="KAL3101849.1"/>
    </source>
</evidence>
<feature type="region of interest" description="Disordered" evidence="1">
    <location>
        <begin position="1"/>
        <end position="29"/>
    </location>
</feature>
<proteinExistence type="predicted"/>
<reference evidence="2 3" key="1">
    <citation type="submission" date="2024-10" db="EMBL/GenBank/DDBJ databases">
        <authorList>
            <person name="Kim D."/>
        </authorList>
    </citation>
    <scope>NUCLEOTIDE SEQUENCE [LARGE SCALE GENOMIC DNA]</scope>
    <source>
        <strain evidence="2">Taebaek</strain>
    </source>
</reference>
<organism evidence="2 3">
    <name type="scientific">Heterodera schachtii</name>
    <name type="common">Sugarbeet cyst nematode worm</name>
    <name type="synonym">Tylenchus schachtii</name>
    <dbReference type="NCBI Taxonomy" id="97005"/>
    <lineage>
        <taxon>Eukaryota</taxon>
        <taxon>Metazoa</taxon>
        <taxon>Ecdysozoa</taxon>
        <taxon>Nematoda</taxon>
        <taxon>Chromadorea</taxon>
        <taxon>Rhabditida</taxon>
        <taxon>Tylenchina</taxon>
        <taxon>Tylenchomorpha</taxon>
        <taxon>Tylenchoidea</taxon>
        <taxon>Heteroderidae</taxon>
        <taxon>Heteroderinae</taxon>
        <taxon>Heterodera</taxon>
    </lineage>
</organism>
<protein>
    <submittedName>
        <fullName evidence="2">Uncharacterized protein</fullName>
    </submittedName>
</protein>
<evidence type="ECO:0000256" key="1">
    <source>
        <dbReference type="SAM" id="MobiDB-lite"/>
    </source>
</evidence>
<feature type="compositionally biased region" description="Low complexity" evidence="1">
    <location>
        <begin position="16"/>
        <end position="29"/>
    </location>
</feature>